<dbReference type="GO" id="GO:0000155">
    <property type="term" value="F:phosphorelay sensor kinase activity"/>
    <property type="evidence" value="ECO:0007669"/>
    <property type="project" value="InterPro"/>
</dbReference>
<keyword evidence="5" id="KW-0808">Transferase</keyword>
<dbReference type="SUPFAM" id="SSF47384">
    <property type="entry name" value="Homodimeric domain of signal transducing histidine kinase"/>
    <property type="match status" value="1"/>
</dbReference>
<dbReference type="Gene3D" id="1.10.287.130">
    <property type="match status" value="1"/>
</dbReference>
<evidence type="ECO:0000256" key="10">
    <source>
        <dbReference type="ARBA" id="ARBA00022989"/>
    </source>
</evidence>
<dbReference type="InterPro" id="IPR004358">
    <property type="entry name" value="Sig_transdc_His_kin-like_C"/>
</dbReference>
<keyword evidence="8 13" id="KW-0418">Kinase</keyword>
<dbReference type="GO" id="GO:0005886">
    <property type="term" value="C:plasma membrane"/>
    <property type="evidence" value="ECO:0007669"/>
    <property type="project" value="TreeGrafter"/>
</dbReference>
<keyword evidence="6" id="KW-0812">Transmembrane</keyword>
<organism evidence="13 14">
    <name type="scientific">Vibrio anguillarum</name>
    <name type="common">Listonella anguillarum</name>
    <dbReference type="NCBI Taxonomy" id="55601"/>
    <lineage>
        <taxon>Bacteria</taxon>
        <taxon>Pseudomonadati</taxon>
        <taxon>Pseudomonadota</taxon>
        <taxon>Gammaproteobacteria</taxon>
        <taxon>Vibrionales</taxon>
        <taxon>Vibrionaceae</taxon>
        <taxon>Vibrio</taxon>
    </lineage>
</organism>
<gene>
    <name evidence="13" type="ORF">DYL72_02205</name>
</gene>
<dbReference type="SUPFAM" id="SSF55874">
    <property type="entry name" value="ATPase domain of HSP90 chaperone/DNA topoisomerase II/histidine kinase"/>
    <property type="match status" value="1"/>
</dbReference>
<dbReference type="Proteomes" id="UP000256923">
    <property type="component" value="Chromosome 1"/>
</dbReference>
<dbReference type="EC" id="2.7.13.3" evidence="3"/>
<dbReference type="InterPro" id="IPR013727">
    <property type="entry name" value="2CSK_N"/>
</dbReference>
<evidence type="ECO:0000256" key="12">
    <source>
        <dbReference type="ARBA" id="ARBA00023136"/>
    </source>
</evidence>
<dbReference type="Gene3D" id="3.30.565.10">
    <property type="entry name" value="Histidine kinase-like ATPase, C-terminal domain"/>
    <property type="match status" value="1"/>
</dbReference>
<evidence type="ECO:0000256" key="3">
    <source>
        <dbReference type="ARBA" id="ARBA00012438"/>
    </source>
</evidence>
<keyword evidence="9" id="KW-0067">ATP-binding</keyword>
<keyword evidence="11" id="KW-0902">Two-component regulatory system</keyword>
<dbReference type="InterPro" id="IPR050428">
    <property type="entry name" value="TCS_sensor_his_kinase"/>
</dbReference>
<keyword evidence="7" id="KW-0547">Nucleotide-binding</keyword>
<evidence type="ECO:0000256" key="9">
    <source>
        <dbReference type="ARBA" id="ARBA00022840"/>
    </source>
</evidence>
<proteinExistence type="predicted"/>
<name>A0A7U5IHH0_VIBAN</name>
<dbReference type="PRINTS" id="PR00344">
    <property type="entry name" value="BCTRLSENSOR"/>
</dbReference>
<dbReference type="InterPro" id="IPR003594">
    <property type="entry name" value="HATPase_dom"/>
</dbReference>
<dbReference type="InterPro" id="IPR003661">
    <property type="entry name" value="HisK_dim/P_dom"/>
</dbReference>
<dbReference type="EMBL" id="CP034672">
    <property type="protein sequence ID" value="AZS23990.1"/>
    <property type="molecule type" value="Genomic_DNA"/>
</dbReference>
<comment type="catalytic activity">
    <reaction evidence="1">
        <text>ATP + protein L-histidine = ADP + protein N-phospho-L-histidine.</text>
        <dbReference type="EC" id="2.7.13.3"/>
    </reaction>
</comment>
<dbReference type="PANTHER" id="PTHR45436">
    <property type="entry name" value="SENSOR HISTIDINE KINASE YKOH"/>
    <property type="match status" value="1"/>
</dbReference>
<reference evidence="13 14" key="1">
    <citation type="submission" date="2018-12" db="EMBL/GenBank/DDBJ databases">
        <title>Characterization and Draft Genome of Vibrio anguillarum J360 Marine Pathogen Isolated from an Outbreak in Lumpfish (Cyclopterus lumpus).</title>
        <authorList>
            <person name="Vasquez J.I."/>
            <person name="Cao T."/>
            <person name="Chakraborty S."/>
            <person name="Gnanagobal H."/>
            <person name="Wescot J."/>
            <person name="Boyce D."/>
            <person name="Santander J."/>
        </authorList>
    </citation>
    <scope>NUCLEOTIDE SEQUENCE [LARGE SCALE GENOMIC DNA]</scope>
    <source>
        <strain evidence="13 14">J360</strain>
    </source>
</reference>
<dbReference type="GO" id="GO:0005524">
    <property type="term" value="F:ATP binding"/>
    <property type="evidence" value="ECO:0007669"/>
    <property type="project" value="UniProtKB-KW"/>
</dbReference>
<dbReference type="PROSITE" id="PS50109">
    <property type="entry name" value="HIS_KIN"/>
    <property type="match status" value="1"/>
</dbReference>
<dbReference type="InterPro" id="IPR005467">
    <property type="entry name" value="His_kinase_dom"/>
</dbReference>
<dbReference type="Pfam" id="PF02518">
    <property type="entry name" value="HATPase_c"/>
    <property type="match status" value="1"/>
</dbReference>
<evidence type="ECO:0000256" key="2">
    <source>
        <dbReference type="ARBA" id="ARBA00004141"/>
    </source>
</evidence>
<comment type="subcellular location">
    <subcellularLocation>
        <location evidence="2">Membrane</location>
        <topology evidence="2">Multi-pass membrane protein</topology>
    </subcellularLocation>
</comment>
<evidence type="ECO:0000313" key="14">
    <source>
        <dbReference type="Proteomes" id="UP000256923"/>
    </source>
</evidence>
<protein>
    <recommendedName>
        <fullName evidence="3">histidine kinase</fullName>
        <ecNumber evidence="3">2.7.13.3</ecNumber>
    </recommendedName>
</protein>
<evidence type="ECO:0000313" key="13">
    <source>
        <dbReference type="EMBL" id="AZS23990.1"/>
    </source>
</evidence>
<evidence type="ECO:0000256" key="5">
    <source>
        <dbReference type="ARBA" id="ARBA00022679"/>
    </source>
</evidence>
<dbReference type="InterPro" id="IPR036890">
    <property type="entry name" value="HATPase_C_sf"/>
</dbReference>
<keyword evidence="4" id="KW-0597">Phosphoprotein</keyword>
<dbReference type="Pfam" id="PF00512">
    <property type="entry name" value="HisKA"/>
    <property type="match status" value="1"/>
</dbReference>
<dbReference type="Pfam" id="PF08521">
    <property type="entry name" value="2CSK_N"/>
    <property type="match status" value="1"/>
</dbReference>
<dbReference type="PANTHER" id="PTHR45436:SF14">
    <property type="entry name" value="SENSOR PROTEIN QSEC"/>
    <property type="match status" value="1"/>
</dbReference>
<evidence type="ECO:0000256" key="4">
    <source>
        <dbReference type="ARBA" id="ARBA00022553"/>
    </source>
</evidence>
<keyword evidence="10" id="KW-1133">Transmembrane helix</keyword>
<dbReference type="AlphaFoldDB" id="A0A7U5IHH0"/>
<evidence type="ECO:0000256" key="8">
    <source>
        <dbReference type="ARBA" id="ARBA00022777"/>
    </source>
</evidence>
<dbReference type="SMART" id="SM00388">
    <property type="entry name" value="HisKA"/>
    <property type="match status" value="1"/>
</dbReference>
<keyword evidence="12" id="KW-0472">Membrane</keyword>
<evidence type="ECO:0000256" key="11">
    <source>
        <dbReference type="ARBA" id="ARBA00023012"/>
    </source>
</evidence>
<accession>A0A7U5IHH0</accession>
<dbReference type="SMART" id="SM00387">
    <property type="entry name" value="HATPase_c"/>
    <property type="match status" value="1"/>
</dbReference>
<evidence type="ECO:0000256" key="7">
    <source>
        <dbReference type="ARBA" id="ARBA00022741"/>
    </source>
</evidence>
<evidence type="ECO:0000256" key="1">
    <source>
        <dbReference type="ARBA" id="ARBA00000085"/>
    </source>
</evidence>
<dbReference type="CDD" id="cd00082">
    <property type="entry name" value="HisKA"/>
    <property type="match status" value="1"/>
</dbReference>
<dbReference type="InterPro" id="IPR036097">
    <property type="entry name" value="HisK_dim/P_sf"/>
</dbReference>
<sequence>MKNKKIFSIKRRLTQSAVWLSGGLLLISLYFSFSTAQHEVEEVYDARLGQSAKLLLMATSVSIKEGDNADLHQQFDQWMQSIERLSQANKEMATQYGHPYERYILFQFYRDGQLMYSSDSQQPAFSSNASNNGFGSVTIDGQTWRYFQLSQPHPDHGSEYILVAEKQSIRDEMVNEIALSTALPQLILIPCVILVLVMLIGRSFKPLQELKSAIAIRSVHKLDRIYVTEQTTELSPLVETLNQLLAQLELAWQREKRFTRMAAHELKTPLTVLRLNAENAMLSQNEQQLKYDLDMILKGIERTDRLIHQLLMLAKVESTMELSSQTVDLSVSIKQVIADLAPLALKHDQQLSFEGQSLSVQGDELLLGVLFKNLIDNAMRYSGVHSHIDITLHGDDQFIQVNVTDSGPNITNEAREKIFDNFYRANSEKGDGAGLGMSICRDIAALHNATVELLPRHNDSNIFRVCFYLS</sequence>
<evidence type="ECO:0000256" key="6">
    <source>
        <dbReference type="ARBA" id="ARBA00022692"/>
    </source>
</evidence>